<dbReference type="Proteomes" id="UP000729402">
    <property type="component" value="Unassembled WGS sequence"/>
</dbReference>
<gene>
    <name evidence="1" type="ORF">GUJ93_ZPchr0009g1833</name>
</gene>
<dbReference type="EMBL" id="JAAALK010000289">
    <property type="protein sequence ID" value="KAG8049885.1"/>
    <property type="molecule type" value="Genomic_DNA"/>
</dbReference>
<comment type="caution">
    <text evidence="1">The sequence shown here is derived from an EMBL/GenBank/DDBJ whole genome shotgun (WGS) entry which is preliminary data.</text>
</comment>
<dbReference type="OrthoDB" id="1690730at2759"/>
<sequence>MDPSKFGDLLPRVLITSCIGSANTCSIDHEENEPRITAFVQRHLDFVPQSVHGYVPAEFVTGGGFYSSSLSKHYIDGAFAARLVWSVL</sequence>
<dbReference type="AlphaFoldDB" id="A0A8J5RUD2"/>
<keyword evidence="2" id="KW-1185">Reference proteome</keyword>
<proteinExistence type="predicted"/>
<reference evidence="1" key="1">
    <citation type="journal article" date="2021" name="bioRxiv">
        <title>Whole Genome Assembly and Annotation of Northern Wild Rice, Zizania palustris L., Supports a Whole Genome Duplication in the Zizania Genus.</title>
        <authorList>
            <person name="Haas M."/>
            <person name="Kono T."/>
            <person name="Macchietto M."/>
            <person name="Millas R."/>
            <person name="McGilp L."/>
            <person name="Shao M."/>
            <person name="Duquette J."/>
            <person name="Hirsch C.N."/>
            <person name="Kimball J."/>
        </authorList>
    </citation>
    <scope>NUCLEOTIDE SEQUENCE</scope>
    <source>
        <tissue evidence="1">Fresh leaf tissue</tissue>
    </source>
</reference>
<evidence type="ECO:0000313" key="2">
    <source>
        <dbReference type="Proteomes" id="UP000729402"/>
    </source>
</evidence>
<accession>A0A8J5RUD2</accession>
<organism evidence="1 2">
    <name type="scientific">Zizania palustris</name>
    <name type="common">Northern wild rice</name>
    <dbReference type="NCBI Taxonomy" id="103762"/>
    <lineage>
        <taxon>Eukaryota</taxon>
        <taxon>Viridiplantae</taxon>
        <taxon>Streptophyta</taxon>
        <taxon>Embryophyta</taxon>
        <taxon>Tracheophyta</taxon>
        <taxon>Spermatophyta</taxon>
        <taxon>Magnoliopsida</taxon>
        <taxon>Liliopsida</taxon>
        <taxon>Poales</taxon>
        <taxon>Poaceae</taxon>
        <taxon>BOP clade</taxon>
        <taxon>Oryzoideae</taxon>
        <taxon>Oryzeae</taxon>
        <taxon>Zizaniinae</taxon>
        <taxon>Zizania</taxon>
    </lineage>
</organism>
<name>A0A8J5RUD2_ZIZPA</name>
<reference evidence="1" key="2">
    <citation type="submission" date="2021-02" db="EMBL/GenBank/DDBJ databases">
        <authorList>
            <person name="Kimball J.A."/>
            <person name="Haas M.W."/>
            <person name="Macchietto M."/>
            <person name="Kono T."/>
            <person name="Duquette J."/>
            <person name="Shao M."/>
        </authorList>
    </citation>
    <scope>NUCLEOTIDE SEQUENCE</scope>
    <source>
        <tissue evidence="1">Fresh leaf tissue</tissue>
    </source>
</reference>
<evidence type="ECO:0000313" key="1">
    <source>
        <dbReference type="EMBL" id="KAG8049885.1"/>
    </source>
</evidence>
<protein>
    <submittedName>
        <fullName evidence="1">Uncharacterized protein</fullName>
    </submittedName>
</protein>